<organism evidence="1 2">
    <name type="scientific">Neonectria punicea</name>
    <dbReference type="NCBI Taxonomy" id="979145"/>
    <lineage>
        <taxon>Eukaryota</taxon>
        <taxon>Fungi</taxon>
        <taxon>Dikarya</taxon>
        <taxon>Ascomycota</taxon>
        <taxon>Pezizomycotina</taxon>
        <taxon>Sordariomycetes</taxon>
        <taxon>Hypocreomycetidae</taxon>
        <taxon>Hypocreales</taxon>
        <taxon>Nectriaceae</taxon>
        <taxon>Neonectria</taxon>
    </lineage>
</organism>
<name>A0ABR1H6E3_9HYPO</name>
<gene>
    <name evidence="1" type="ORF">QQX98_005019</name>
</gene>
<keyword evidence="2" id="KW-1185">Reference proteome</keyword>
<accession>A0ABR1H6E3</accession>
<dbReference type="EMBL" id="JAZAVJ010000065">
    <property type="protein sequence ID" value="KAK7416693.1"/>
    <property type="molecule type" value="Genomic_DNA"/>
</dbReference>
<evidence type="ECO:0000313" key="1">
    <source>
        <dbReference type="EMBL" id="KAK7416693.1"/>
    </source>
</evidence>
<sequence>MDPDLDGRGHLDGRGQVAFASIWHPNGLHEIIPVGPNSRAWDISTSNVTGYKYFNQFFLDLPARKASFSFEKWVRDAEFIPELPEQLDEYIEISESYGEGTARWEGKKVKIHGHVEQASRIR</sequence>
<protein>
    <submittedName>
        <fullName evidence="1">Uncharacterized protein</fullName>
    </submittedName>
</protein>
<evidence type="ECO:0000313" key="2">
    <source>
        <dbReference type="Proteomes" id="UP001498476"/>
    </source>
</evidence>
<comment type="caution">
    <text evidence="1">The sequence shown here is derived from an EMBL/GenBank/DDBJ whole genome shotgun (WGS) entry which is preliminary data.</text>
</comment>
<proteinExistence type="predicted"/>
<reference evidence="1 2" key="1">
    <citation type="journal article" date="2025" name="Microbiol. Resour. Announc.">
        <title>Draft genome sequences for Neonectria magnoliae and Neonectria punicea, canker pathogens of Liriodendron tulipifera and Acer saccharum in West Virginia.</title>
        <authorList>
            <person name="Petronek H.M."/>
            <person name="Kasson M.T."/>
            <person name="Metheny A.M."/>
            <person name="Stauder C.M."/>
            <person name="Lovett B."/>
            <person name="Lynch S.C."/>
            <person name="Garnas J.R."/>
            <person name="Kasson L.R."/>
            <person name="Stajich J.E."/>
        </authorList>
    </citation>
    <scope>NUCLEOTIDE SEQUENCE [LARGE SCALE GENOMIC DNA]</scope>
    <source>
        <strain evidence="1 2">NRRL 64653</strain>
    </source>
</reference>
<dbReference type="Proteomes" id="UP001498476">
    <property type="component" value="Unassembled WGS sequence"/>
</dbReference>